<dbReference type="PATRIC" id="fig|1232683.4.peg.3399"/>
<feature type="domain" description="DUF112" evidence="2">
    <location>
        <begin position="1"/>
        <end position="70"/>
    </location>
</feature>
<evidence type="ECO:0000256" key="1">
    <source>
        <dbReference type="SAM" id="Phobius"/>
    </source>
</evidence>
<evidence type="ECO:0000259" key="2">
    <source>
        <dbReference type="Pfam" id="PF01970"/>
    </source>
</evidence>
<dbReference type="STRING" id="1232683.ADIMK_3455"/>
<feature type="transmembrane region" description="Helical" evidence="1">
    <location>
        <begin position="45"/>
        <end position="75"/>
    </location>
</feature>
<evidence type="ECO:0000313" key="4">
    <source>
        <dbReference type="Proteomes" id="UP000028252"/>
    </source>
</evidence>
<keyword evidence="1" id="KW-0472">Membrane</keyword>
<feature type="transmembrane region" description="Helical" evidence="1">
    <location>
        <begin position="96"/>
        <end position="118"/>
    </location>
</feature>
<accession>A0A081FUW0</accession>
<keyword evidence="4" id="KW-1185">Reference proteome</keyword>
<comment type="caution">
    <text evidence="3">The sequence shown here is derived from an EMBL/GenBank/DDBJ whole genome shotgun (WGS) entry which is preliminary data.</text>
</comment>
<evidence type="ECO:0000313" key="3">
    <source>
        <dbReference type="EMBL" id="KEA62315.1"/>
    </source>
</evidence>
<organism evidence="3 4">
    <name type="scientific">Marinobacterium lacunae</name>
    <dbReference type="NCBI Taxonomy" id="1232683"/>
    <lineage>
        <taxon>Bacteria</taxon>
        <taxon>Pseudomonadati</taxon>
        <taxon>Pseudomonadota</taxon>
        <taxon>Gammaproteobacteria</taxon>
        <taxon>Oceanospirillales</taxon>
        <taxon>Oceanospirillaceae</taxon>
        <taxon>Marinobacterium</taxon>
    </lineage>
</organism>
<proteinExistence type="predicted"/>
<feature type="transmembrane region" description="Helical" evidence="1">
    <location>
        <begin position="21"/>
        <end position="39"/>
    </location>
</feature>
<sequence>MLIFGLTGIKLFARIVECPKGILIPLIFLLSIVGAYAINNSVADIWWMLGFGVLGYFMKLYGYQVGPVILGVILSRLVDENWRRAIISERGDLGEFFGQLFSSPLSIVLFSIITLVFVSQTPLMKIFKRKKTGG</sequence>
<gene>
    <name evidence="3" type="ORF">ADIMK_3455</name>
</gene>
<dbReference type="EMBL" id="JMQN01000050">
    <property type="protein sequence ID" value="KEA62315.1"/>
    <property type="molecule type" value="Genomic_DNA"/>
</dbReference>
<dbReference type="InterPro" id="IPR002823">
    <property type="entry name" value="DUF112_TM"/>
</dbReference>
<dbReference type="AlphaFoldDB" id="A0A081FUW0"/>
<dbReference type="PANTHER" id="PTHR35342">
    <property type="entry name" value="TRICARBOXYLIC TRANSPORT PROTEIN"/>
    <property type="match status" value="1"/>
</dbReference>
<keyword evidence="1" id="KW-0812">Transmembrane</keyword>
<dbReference type="PANTHER" id="PTHR35342:SF5">
    <property type="entry name" value="TRICARBOXYLIC TRANSPORT PROTEIN"/>
    <property type="match status" value="1"/>
</dbReference>
<reference evidence="3 4" key="1">
    <citation type="submission" date="2014-04" db="EMBL/GenBank/DDBJ databases">
        <title>Marinobacterium kochiensis sp. nov., isolated from sediment sample collected from Kochi backwaters in Kerala, India.</title>
        <authorList>
            <person name="Singh A."/>
            <person name="Pinnaka A.K."/>
        </authorList>
    </citation>
    <scope>NUCLEOTIDE SEQUENCE [LARGE SCALE GENOMIC DNA]</scope>
    <source>
        <strain evidence="3 4">AK27</strain>
    </source>
</reference>
<dbReference type="eggNOG" id="COG3333">
    <property type="taxonomic scope" value="Bacteria"/>
</dbReference>
<dbReference type="Proteomes" id="UP000028252">
    <property type="component" value="Unassembled WGS sequence"/>
</dbReference>
<dbReference type="Pfam" id="PF01970">
    <property type="entry name" value="TctA"/>
    <property type="match status" value="1"/>
</dbReference>
<name>A0A081FUW0_9GAMM</name>
<keyword evidence="1" id="KW-1133">Transmembrane helix</keyword>
<protein>
    <submittedName>
        <fullName evidence="3">Tricarboxylate transport membrane protein TctA</fullName>
    </submittedName>
</protein>